<feature type="transmembrane region" description="Helical" evidence="1">
    <location>
        <begin position="6"/>
        <end position="27"/>
    </location>
</feature>
<evidence type="ECO:0000256" key="1">
    <source>
        <dbReference type="SAM" id="Phobius"/>
    </source>
</evidence>
<feature type="transmembrane region" description="Helical" evidence="1">
    <location>
        <begin position="81"/>
        <end position="98"/>
    </location>
</feature>
<keyword evidence="1" id="KW-1133">Transmembrane helix</keyword>
<accession>A0A0K2TQE7</accession>
<organism evidence="2">
    <name type="scientific">Lepeophtheirus salmonis</name>
    <name type="common">Salmon louse</name>
    <name type="synonym">Caligus salmonis</name>
    <dbReference type="NCBI Taxonomy" id="72036"/>
    <lineage>
        <taxon>Eukaryota</taxon>
        <taxon>Metazoa</taxon>
        <taxon>Ecdysozoa</taxon>
        <taxon>Arthropoda</taxon>
        <taxon>Crustacea</taxon>
        <taxon>Multicrustacea</taxon>
        <taxon>Hexanauplia</taxon>
        <taxon>Copepoda</taxon>
        <taxon>Siphonostomatoida</taxon>
        <taxon>Caligidae</taxon>
        <taxon>Lepeophtheirus</taxon>
    </lineage>
</organism>
<proteinExistence type="predicted"/>
<name>A0A0K2TQE7_LEPSM</name>
<feature type="transmembrane region" description="Helical" evidence="1">
    <location>
        <begin position="48"/>
        <end position="69"/>
    </location>
</feature>
<keyword evidence="1" id="KW-0812">Transmembrane</keyword>
<dbReference type="EMBL" id="HACA01010250">
    <property type="protein sequence ID" value="CDW27611.1"/>
    <property type="molecule type" value="Transcribed_RNA"/>
</dbReference>
<reference evidence="2" key="1">
    <citation type="submission" date="2014-05" db="EMBL/GenBank/DDBJ databases">
        <authorList>
            <person name="Chronopoulou M."/>
        </authorList>
    </citation>
    <scope>NUCLEOTIDE SEQUENCE</scope>
    <source>
        <tissue evidence="2">Whole organism</tissue>
    </source>
</reference>
<keyword evidence="1" id="KW-0472">Membrane</keyword>
<evidence type="ECO:0000313" key="2">
    <source>
        <dbReference type="EMBL" id="CDW27611.1"/>
    </source>
</evidence>
<sequence>MDVDHLQICINFISTIRIIIIVNFVVIKKFNNHKQYYSVSSVYMVRKGIAYTVIHVALTNLKGIFPFVMKYIEHGRRDSASLIYKVGFGISCSTYLVLP</sequence>
<dbReference type="AlphaFoldDB" id="A0A0K2TQE7"/>
<protein>
    <submittedName>
        <fullName evidence="2">Uncharacterized protein</fullName>
    </submittedName>
</protein>